<comment type="caution">
    <text evidence="3">The sequence shown here is derived from an EMBL/GenBank/DDBJ whole genome shotgun (WGS) entry which is preliminary data.</text>
</comment>
<name>A0AAV5UA21_9BILA</name>
<feature type="chain" id="PRO_5043316163" description="SXP/RAL-2 family protein Ani s 5-like cation-binding domain-containing protein" evidence="2">
    <location>
        <begin position="18"/>
        <end position="179"/>
    </location>
</feature>
<evidence type="ECO:0000313" key="4">
    <source>
        <dbReference type="Proteomes" id="UP001432027"/>
    </source>
</evidence>
<keyword evidence="2" id="KW-0732">Signal</keyword>
<feature type="non-terminal residue" evidence="3">
    <location>
        <position position="1"/>
    </location>
</feature>
<keyword evidence="4" id="KW-1185">Reference proteome</keyword>
<accession>A0AAV5UA21</accession>
<feature type="non-terminal residue" evidence="3">
    <location>
        <position position="179"/>
    </location>
</feature>
<evidence type="ECO:0008006" key="5">
    <source>
        <dbReference type="Google" id="ProtNLM"/>
    </source>
</evidence>
<protein>
    <recommendedName>
        <fullName evidence="5">SXP/RAL-2 family protein Ani s 5-like cation-binding domain-containing protein</fullName>
    </recommendedName>
</protein>
<evidence type="ECO:0000313" key="3">
    <source>
        <dbReference type="EMBL" id="GMT03298.1"/>
    </source>
</evidence>
<proteinExistence type="predicted"/>
<organism evidence="3 4">
    <name type="scientific">Pristionchus entomophagus</name>
    <dbReference type="NCBI Taxonomy" id="358040"/>
    <lineage>
        <taxon>Eukaryota</taxon>
        <taxon>Metazoa</taxon>
        <taxon>Ecdysozoa</taxon>
        <taxon>Nematoda</taxon>
        <taxon>Chromadorea</taxon>
        <taxon>Rhabditida</taxon>
        <taxon>Rhabditina</taxon>
        <taxon>Diplogasteromorpha</taxon>
        <taxon>Diplogasteroidea</taxon>
        <taxon>Neodiplogasteridae</taxon>
        <taxon>Pristionchus</taxon>
    </lineage>
</organism>
<feature type="signal peptide" evidence="2">
    <location>
        <begin position="1"/>
        <end position="17"/>
    </location>
</feature>
<dbReference type="EMBL" id="BTSX01000006">
    <property type="protein sequence ID" value="GMT03298.1"/>
    <property type="molecule type" value="Genomic_DNA"/>
</dbReference>
<gene>
    <name evidence="3" type="ORF">PENTCL1PPCAC_25472</name>
</gene>
<feature type="region of interest" description="Disordered" evidence="1">
    <location>
        <begin position="157"/>
        <end position="179"/>
    </location>
</feature>
<reference evidence="3" key="1">
    <citation type="submission" date="2023-10" db="EMBL/GenBank/DDBJ databases">
        <title>Genome assembly of Pristionchus species.</title>
        <authorList>
            <person name="Yoshida K."/>
            <person name="Sommer R.J."/>
        </authorList>
    </citation>
    <scope>NUCLEOTIDE SEQUENCE</scope>
    <source>
        <strain evidence="3">RS0144</strain>
    </source>
</reference>
<dbReference type="Proteomes" id="UP001432027">
    <property type="component" value="Unassembled WGS sequence"/>
</dbReference>
<sequence>RMRAVLIIALIAAVALAKRELTDEERVKYDEIRQAKLEKLSPEAQTAGKKIHEIFQAKKEDRKAAHEEVHAFIGTLPESVRAELKSIRRGAHSERKPLTEEQKAGFQARLQEKLDKLSDEGKAAAKKIHEIRQANKGDRKAAKEAIDKVLEGLSESVRDELKALRPTHHRGQRTSTPKA</sequence>
<dbReference type="AlphaFoldDB" id="A0AAV5UA21"/>
<evidence type="ECO:0000256" key="2">
    <source>
        <dbReference type="SAM" id="SignalP"/>
    </source>
</evidence>
<evidence type="ECO:0000256" key="1">
    <source>
        <dbReference type="SAM" id="MobiDB-lite"/>
    </source>
</evidence>